<dbReference type="InterPro" id="IPR006586">
    <property type="entry name" value="ADAM_Cys-rich"/>
</dbReference>
<dbReference type="InterPro" id="IPR024079">
    <property type="entry name" value="MetalloPept_cat_dom_sf"/>
</dbReference>
<dbReference type="SUPFAM" id="SSF55486">
    <property type="entry name" value="Metalloproteases ('zincins'), catalytic domain"/>
    <property type="match status" value="1"/>
</dbReference>
<dbReference type="Gene3D" id="4.10.70.10">
    <property type="entry name" value="Disintegrin domain"/>
    <property type="match status" value="1"/>
</dbReference>
<evidence type="ECO:0000256" key="2">
    <source>
        <dbReference type="ARBA" id="ARBA00022692"/>
    </source>
</evidence>
<comment type="subcellular location">
    <subcellularLocation>
        <location evidence="1">Membrane</location>
        <topology evidence="1">Single-pass membrane protein</topology>
    </subcellularLocation>
</comment>
<evidence type="ECO:0000313" key="11">
    <source>
        <dbReference type="Ensembl" id="ENSCGRP00001012759.1"/>
    </source>
</evidence>
<keyword evidence="2 8" id="KW-0812">Transmembrane</keyword>
<name>A0A8C2M153_CRIGR</name>
<dbReference type="Pfam" id="PF01562">
    <property type="entry name" value="Pep_M12B_propep"/>
    <property type="match status" value="1"/>
</dbReference>
<dbReference type="GO" id="GO:0006508">
    <property type="term" value="P:proteolysis"/>
    <property type="evidence" value="ECO:0007669"/>
    <property type="project" value="InterPro"/>
</dbReference>
<dbReference type="Pfam" id="PF08516">
    <property type="entry name" value="ADAM_CR"/>
    <property type="match status" value="1"/>
</dbReference>
<dbReference type="FunFam" id="3.40.390.10:FF:000002">
    <property type="entry name" value="Disintegrin and metalloproteinase domain-containing protein 22"/>
    <property type="match status" value="1"/>
</dbReference>
<feature type="disulfide bond" evidence="6">
    <location>
        <begin position="453"/>
        <end position="473"/>
    </location>
</feature>
<reference evidence="11" key="2">
    <citation type="submission" date="2025-09" db="UniProtKB">
        <authorList>
            <consortium name="Ensembl"/>
        </authorList>
    </citation>
    <scope>IDENTIFICATION</scope>
</reference>
<dbReference type="PANTHER" id="PTHR11905">
    <property type="entry name" value="ADAM A DISINTEGRIN AND METALLOPROTEASE DOMAIN"/>
    <property type="match status" value="1"/>
</dbReference>
<evidence type="ECO:0000259" key="10">
    <source>
        <dbReference type="PROSITE" id="PS50215"/>
    </source>
</evidence>
<dbReference type="GO" id="GO:0004222">
    <property type="term" value="F:metalloendopeptidase activity"/>
    <property type="evidence" value="ECO:0007669"/>
    <property type="project" value="InterPro"/>
</dbReference>
<dbReference type="SUPFAM" id="SSF57552">
    <property type="entry name" value="Blood coagulation inhibitor (disintegrin)"/>
    <property type="match status" value="1"/>
</dbReference>
<feature type="transmembrane region" description="Helical" evidence="8">
    <location>
        <begin position="654"/>
        <end position="676"/>
    </location>
</feature>
<dbReference type="PROSITE" id="PS50214">
    <property type="entry name" value="DISINTEGRIN_2"/>
    <property type="match status" value="1"/>
</dbReference>
<keyword evidence="5 7" id="KW-1015">Disulfide bond</keyword>
<dbReference type="InterPro" id="IPR036436">
    <property type="entry name" value="Disintegrin_dom_sf"/>
</dbReference>
<comment type="caution">
    <text evidence="7">Lacks conserved residue(s) required for the propagation of feature annotation.</text>
</comment>
<dbReference type="GO" id="GO:0008584">
    <property type="term" value="P:male gonad development"/>
    <property type="evidence" value="ECO:0007669"/>
    <property type="project" value="TreeGrafter"/>
</dbReference>
<dbReference type="InterPro" id="IPR018358">
    <property type="entry name" value="Disintegrin_CS"/>
</dbReference>
<protein>
    <submittedName>
        <fullName evidence="11">A disintegrin and metallopeptidase domain 29</fullName>
    </submittedName>
</protein>
<dbReference type="Pfam" id="PF01421">
    <property type="entry name" value="Reprolysin"/>
    <property type="match status" value="1"/>
</dbReference>
<evidence type="ECO:0000313" key="12">
    <source>
        <dbReference type="Proteomes" id="UP000694386"/>
    </source>
</evidence>
<dbReference type="GO" id="GO:0009897">
    <property type="term" value="C:external side of plasma membrane"/>
    <property type="evidence" value="ECO:0007669"/>
    <property type="project" value="TreeGrafter"/>
</dbReference>
<dbReference type="InterPro" id="IPR034027">
    <property type="entry name" value="Reprolysin_adamalysin"/>
</dbReference>
<dbReference type="SMART" id="SM00608">
    <property type="entry name" value="ACR"/>
    <property type="match status" value="1"/>
</dbReference>
<dbReference type="SMART" id="SM00050">
    <property type="entry name" value="DISIN"/>
    <property type="match status" value="1"/>
</dbReference>
<feature type="domain" description="Disintegrin" evidence="9">
    <location>
        <begin position="395"/>
        <end position="481"/>
    </location>
</feature>
<dbReference type="Ensembl" id="ENSCGRT00001016994.1">
    <property type="protein sequence ID" value="ENSCGRP00001012759.1"/>
    <property type="gene ID" value="ENSCGRG00001014076.1"/>
</dbReference>
<keyword evidence="3 8" id="KW-1133">Transmembrane helix</keyword>
<dbReference type="CDD" id="cd04269">
    <property type="entry name" value="ZnMc_adamalysin_II_like"/>
    <property type="match status" value="1"/>
</dbReference>
<evidence type="ECO:0000256" key="5">
    <source>
        <dbReference type="ARBA" id="ARBA00023157"/>
    </source>
</evidence>
<reference evidence="11" key="1">
    <citation type="submission" date="2025-08" db="UniProtKB">
        <authorList>
            <consortium name="Ensembl"/>
        </authorList>
    </citation>
    <scope>IDENTIFICATION</scope>
</reference>
<dbReference type="GO" id="GO:1990913">
    <property type="term" value="C:sperm head plasma membrane"/>
    <property type="evidence" value="ECO:0007669"/>
    <property type="project" value="TreeGrafter"/>
</dbReference>
<keyword evidence="4 8" id="KW-0472">Membrane</keyword>
<dbReference type="Gene3D" id="3.40.390.10">
    <property type="entry name" value="Collagenase (Catalytic Domain)"/>
    <property type="match status" value="1"/>
</dbReference>
<evidence type="ECO:0000256" key="3">
    <source>
        <dbReference type="ARBA" id="ARBA00022989"/>
    </source>
</evidence>
<organism evidence="11 12">
    <name type="scientific">Cricetulus griseus</name>
    <name type="common">Chinese hamster</name>
    <name type="synonym">Cricetulus barabensis griseus</name>
    <dbReference type="NCBI Taxonomy" id="10029"/>
    <lineage>
        <taxon>Eukaryota</taxon>
        <taxon>Metazoa</taxon>
        <taxon>Chordata</taxon>
        <taxon>Craniata</taxon>
        <taxon>Vertebrata</taxon>
        <taxon>Euteleostomi</taxon>
        <taxon>Mammalia</taxon>
        <taxon>Eutheria</taxon>
        <taxon>Euarchontoglires</taxon>
        <taxon>Glires</taxon>
        <taxon>Rodentia</taxon>
        <taxon>Myomorpha</taxon>
        <taxon>Muroidea</taxon>
        <taxon>Cricetidae</taxon>
        <taxon>Cricetinae</taxon>
        <taxon>Cricetulus</taxon>
    </lineage>
</organism>
<accession>A0A8C2M153</accession>
<dbReference type="Pfam" id="PF00200">
    <property type="entry name" value="Disintegrin"/>
    <property type="match status" value="1"/>
</dbReference>
<dbReference type="FunFam" id="4.10.70.10:FF:000001">
    <property type="entry name" value="Disintegrin and metalloproteinase domain-containing protein 22"/>
    <property type="match status" value="1"/>
</dbReference>
<dbReference type="Proteomes" id="UP000694386">
    <property type="component" value="Unplaced"/>
</dbReference>
<evidence type="ECO:0000256" key="6">
    <source>
        <dbReference type="PROSITE-ProRule" id="PRU00068"/>
    </source>
</evidence>
<dbReference type="PROSITE" id="PS50215">
    <property type="entry name" value="ADAM_MEPRO"/>
    <property type="match status" value="1"/>
</dbReference>
<evidence type="ECO:0000256" key="4">
    <source>
        <dbReference type="ARBA" id="ARBA00023136"/>
    </source>
</evidence>
<dbReference type="AlphaFoldDB" id="A0A8C2M153"/>
<dbReference type="PROSITE" id="PS00427">
    <property type="entry name" value="DISINTEGRIN_1"/>
    <property type="match status" value="1"/>
</dbReference>
<dbReference type="PRINTS" id="PR00289">
    <property type="entry name" value="DISINTEGRIN"/>
</dbReference>
<evidence type="ECO:0000256" key="8">
    <source>
        <dbReference type="SAM" id="Phobius"/>
    </source>
</evidence>
<dbReference type="InterPro" id="IPR001762">
    <property type="entry name" value="Disintegrin_dom"/>
</dbReference>
<dbReference type="InterPro" id="IPR001590">
    <property type="entry name" value="Peptidase_M12B"/>
</dbReference>
<proteinExistence type="predicted"/>
<feature type="disulfide bond" evidence="7">
    <location>
        <begin position="347"/>
        <end position="352"/>
    </location>
</feature>
<evidence type="ECO:0000256" key="7">
    <source>
        <dbReference type="PROSITE-ProRule" id="PRU00276"/>
    </source>
</evidence>
<feature type="domain" description="Peptidase M12B" evidence="10">
    <location>
        <begin position="196"/>
        <end position="388"/>
    </location>
</feature>
<evidence type="ECO:0000259" key="9">
    <source>
        <dbReference type="PROSITE" id="PS50214"/>
    </source>
</evidence>
<sequence length="731" mass="82679">MTVAEARLFMRILFLTQLFGVFLSFPGLILAGHQQHNHSPTEVVIHLKLTGKTSGMKPPDWVSYSLKLGGQRHVIHMKSQNLFLTRNLPMFTYSDQGSLLEDYPFVQDDCYYHDYVEGDSESLVSLNTCLGGFQGLLEIDNTVYEIMPKKFSTKFEHLVYKMDSNKTESSISIELQKTGNSALKQSGFEGWWTHVRIVEIVRVVDKTLYEHYQSNDTVMMPDLYFVISMVDAIYDVIGVKILLVGLEVWNKKNPIVIDDVRKSLQLYCWWKIKNIIHRLKHDTTHLFIYKHLRGLSGIGSTSGVCDPSRSCAIVTFINRTLNLRALGVAHHLGHNLGMEDDEKTCKCRHKKCTTDATNPPIPKFSNCSYNYFWTYTVKQTTCLLENMYTKSIFNLSHCGNGIVEDDEQCDCGSLHHFAKDLCCMPNCTLSLGSSCAFGICCKNCQFLPSGEVCRKQDNICDLPEWCNGTSHKCPDDVYVEDGIPCNISAFCYEKKIFGQKSKAANKNCYKEVHYKGDRFGHCGLQGPGYIKCENNDAFCGRLQCDNVSEIPRMEAHSTVHFAVVKGLFCWDDFGDVKDGTECGQDHICIQKHCVHLSALDSNCSPTFCHKRGICNNKHHCHCNYLWEPPNCMTKGNGGSVDNGPPTKIQRKKKYCYLCLFLLVVLFILLCCLCLLLRPREESQQESQIQPTSENTNEAVSRQASSIAFQSLPLSRMLSVPASRTSSIQSVK</sequence>
<evidence type="ECO:0000256" key="1">
    <source>
        <dbReference type="ARBA" id="ARBA00004167"/>
    </source>
</evidence>
<dbReference type="PANTHER" id="PTHR11905:SF34">
    <property type="entry name" value="DISINTEGRIN AND METALLOPROTEINASE DOMAIN-CONTAINING PROTEIN 29"/>
    <property type="match status" value="1"/>
</dbReference>
<dbReference type="InterPro" id="IPR002870">
    <property type="entry name" value="Peptidase_M12B_N"/>
</dbReference>